<name>A0A953HMN6_9BACT</name>
<dbReference type="Pfam" id="PF11276">
    <property type="entry name" value="DUF3078"/>
    <property type="match status" value="1"/>
</dbReference>
<organism evidence="1 2">
    <name type="scientific">Membranihabitans marinus</name>
    <dbReference type="NCBI Taxonomy" id="1227546"/>
    <lineage>
        <taxon>Bacteria</taxon>
        <taxon>Pseudomonadati</taxon>
        <taxon>Bacteroidota</taxon>
        <taxon>Saprospiria</taxon>
        <taxon>Saprospirales</taxon>
        <taxon>Saprospiraceae</taxon>
        <taxon>Membranihabitans</taxon>
    </lineage>
</organism>
<protein>
    <submittedName>
        <fullName evidence="1">DUF3078 domain-containing protein</fullName>
    </submittedName>
</protein>
<dbReference type="InterPro" id="IPR021428">
    <property type="entry name" value="DUF3078"/>
</dbReference>
<gene>
    <name evidence="1" type="ORF">KUV50_11650</name>
</gene>
<evidence type="ECO:0000313" key="1">
    <source>
        <dbReference type="EMBL" id="MBY5958794.1"/>
    </source>
</evidence>
<proteinExistence type="predicted"/>
<sequence length="309" mass="35561">MVCLHAATGYSQEAAQDTTEEKKSYWSYSNIGNLYLAQIAYSDYWKGSGYNNINVWGDFDWKAKYKKEKSNFTYNFNVQYGLMKRDEQEWTKNRDKLEMSGNYSQQFSNKMFLSALISMRTFLSNSYKFNKQGMKQHLNGRFFSPLTIDIGSGLNLKTLESNDPEKKKKNTNKLDIYYTPINSKITIAPDSILAAQYLPEKFRAKGYRMELGSLIKVVGKFQLMKNVTLTSKADFFTNHLDDFGNFDVNLESQIRMKVNKSISVNILGNLVYDEDILFDILDEDGEPTGHKGPRTQFSESINVGITHSF</sequence>
<comment type="caution">
    <text evidence="1">The sequence shown here is derived from an EMBL/GenBank/DDBJ whole genome shotgun (WGS) entry which is preliminary data.</text>
</comment>
<dbReference type="EMBL" id="JAHVHU010000010">
    <property type="protein sequence ID" value="MBY5958794.1"/>
    <property type="molecule type" value="Genomic_DNA"/>
</dbReference>
<dbReference type="AlphaFoldDB" id="A0A953HMN6"/>
<dbReference type="RefSeq" id="WP_222580333.1">
    <property type="nucleotide sequence ID" value="NZ_JAHVHU010000010.1"/>
</dbReference>
<keyword evidence="2" id="KW-1185">Reference proteome</keyword>
<dbReference type="Proteomes" id="UP000753961">
    <property type="component" value="Unassembled WGS sequence"/>
</dbReference>
<reference evidence="1" key="1">
    <citation type="submission" date="2021-06" db="EMBL/GenBank/DDBJ databases">
        <title>44 bacteria genomes isolated from Dapeng, Shenzhen.</title>
        <authorList>
            <person name="Zheng W."/>
            <person name="Yu S."/>
            <person name="Huang Y."/>
        </authorList>
    </citation>
    <scope>NUCLEOTIDE SEQUENCE</scope>
    <source>
        <strain evidence="1">DP5N28-2</strain>
    </source>
</reference>
<evidence type="ECO:0000313" key="2">
    <source>
        <dbReference type="Proteomes" id="UP000753961"/>
    </source>
</evidence>
<accession>A0A953HMN6</accession>